<protein>
    <recommendedName>
        <fullName evidence="2">Heparan-alpha-glucosaminide N-acetyltransferase catalytic domain-containing protein</fullName>
    </recommendedName>
</protein>
<name>A0A8S5R812_9VIRU</name>
<accession>A0A8S5R812</accession>
<keyword evidence="1" id="KW-0812">Transmembrane</keyword>
<sequence>MGLHRPERRVLCGVYAPDDAQRRRVSSSPGTFGGIRLYGIKNGAEQNSVSAPRFQERRRFLEQENKRVWLLDEVRGLSILLMVIYHFFYDIVVLYGVNIPLFYSPGLNMLRDFFAGVFIFISGTAFRFSRNNLKRGVQCFGLGMVMTYVTAVALPNDPIVFGVLHLLGVCMVLFGLFGRFLDRVPVWAGLVGCVLLLILTWSMKDGFFGLPGLFTLDYPEFLTQSGLFFPFGITGAGFASADYFPLFPWLFVFLAGAFFGVPVKAGKMPAFFYKKHLPPLAFVGRYTIWIYLLHQPVLMGICMLFFGWF</sequence>
<keyword evidence="1" id="KW-1133">Transmembrane helix</keyword>
<feature type="transmembrane region" description="Helical" evidence="1">
    <location>
        <begin position="184"/>
        <end position="201"/>
    </location>
</feature>
<evidence type="ECO:0000256" key="1">
    <source>
        <dbReference type="SAM" id="Phobius"/>
    </source>
</evidence>
<keyword evidence="1" id="KW-0472">Membrane</keyword>
<feature type="domain" description="Heparan-alpha-glucosaminide N-acetyltransferase catalytic" evidence="2">
    <location>
        <begin position="67"/>
        <end position="296"/>
    </location>
</feature>
<evidence type="ECO:0000259" key="2">
    <source>
        <dbReference type="Pfam" id="PF07786"/>
    </source>
</evidence>
<organism evidence="3">
    <name type="scientific">virus sp. ctWpE22</name>
    <dbReference type="NCBI Taxonomy" id="2826805"/>
    <lineage>
        <taxon>Viruses</taxon>
    </lineage>
</organism>
<feature type="transmembrane region" description="Helical" evidence="1">
    <location>
        <begin position="76"/>
        <end position="97"/>
    </location>
</feature>
<feature type="transmembrane region" description="Helical" evidence="1">
    <location>
        <begin position="159"/>
        <end position="177"/>
    </location>
</feature>
<dbReference type="Pfam" id="PF07786">
    <property type="entry name" value="HGSNAT_cat"/>
    <property type="match status" value="1"/>
</dbReference>
<feature type="transmembrane region" description="Helical" evidence="1">
    <location>
        <begin position="221"/>
        <end position="239"/>
    </location>
</feature>
<dbReference type="EMBL" id="BK015834">
    <property type="protein sequence ID" value="DAE27274.1"/>
    <property type="molecule type" value="Genomic_DNA"/>
</dbReference>
<feature type="transmembrane region" description="Helical" evidence="1">
    <location>
        <begin position="286"/>
        <end position="308"/>
    </location>
</feature>
<feature type="transmembrane region" description="Helical" evidence="1">
    <location>
        <begin position="109"/>
        <end position="129"/>
    </location>
</feature>
<dbReference type="InterPro" id="IPR012429">
    <property type="entry name" value="HGSNAT_cat"/>
</dbReference>
<feature type="transmembrane region" description="Helical" evidence="1">
    <location>
        <begin position="246"/>
        <end position="266"/>
    </location>
</feature>
<proteinExistence type="predicted"/>
<feature type="transmembrane region" description="Helical" evidence="1">
    <location>
        <begin position="136"/>
        <end position="153"/>
    </location>
</feature>
<reference evidence="3" key="1">
    <citation type="journal article" date="2021" name="Proc. Natl. Acad. Sci. U.S.A.">
        <title>A Catalog of Tens of Thousands of Viruses from Human Metagenomes Reveals Hidden Associations with Chronic Diseases.</title>
        <authorList>
            <person name="Tisza M.J."/>
            <person name="Buck C.B."/>
        </authorList>
    </citation>
    <scope>NUCLEOTIDE SEQUENCE</scope>
    <source>
        <strain evidence="3">CtWpE22</strain>
    </source>
</reference>
<evidence type="ECO:0000313" key="3">
    <source>
        <dbReference type="EMBL" id="DAE27274.1"/>
    </source>
</evidence>